<keyword evidence="4" id="KW-0813">Transport</keyword>
<dbReference type="EMBL" id="SNSC02000019">
    <property type="protein sequence ID" value="TID16161.1"/>
    <property type="molecule type" value="Genomic_DNA"/>
</dbReference>
<dbReference type="GO" id="GO:0005743">
    <property type="term" value="C:mitochondrial inner membrane"/>
    <property type="evidence" value="ECO:0007669"/>
    <property type="project" value="UniProtKB-SubCell"/>
</dbReference>
<evidence type="ECO:0000313" key="12">
    <source>
        <dbReference type="Proteomes" id="UP000298493"/>
    </source>
</evidence>
<keyword evidence="8" id="KW-0496">Mitochondrion</keyword>
<dbReference type="SUPFAM" id="SSF52833">
    <property type="entry name" value="Thioredoxin-like"/>
    <property type="match status" value="1"/>
</dbReference>
<dbReference type="InterPro" id="IPR007741">
    <property type="entry name" value="Ribosomal_mL43/mS25/NADH_DH"/>
</dbReference>
<name>A0A4Z1NK83_9PEZI</name>
<evidence type="ECO:0000313" key="11">
    <source>
        <dbReference type="EMBL" id="TID16161.1"/>
    </source>
</evidence>
<evidence type="ECO:0000256" key="5">
    <source>
        <dbReference type="ARBA" id="ARBA00022660"/>
    </source>
</evidence>
<comment type="function">
    <text evidence="1">Accessory subunit of the mitochondrial membrane respiratory chain NADH dehydrogenase (Complex I), that is believed not to be involved in catalysis. Complex I functions in the transfer of electrons from NADH to the respiratory chain. The immediate electron acceptor for the enzyme is believed to be ubiquinone.</text>
</comment>
<dbReference type="OrthoDB" id="10250268at2759"/>
<keyword evidence="12" id="KW-1185">Reference proteome</keyword>
<organism evidence="11 12">
    <name type="scientific">Venturia nashicola</name>
    <dbReference type="NCBI Taxonomy" id="86259"/>
    <lineage>
        <taxon>Eukaryota</taxon>
        <taxon>Fungi</taxon>
        <taxon>Dikarya</taxon>
        <taxon>Ascomycota</taxon>
        <taxon>Pezizomycotina</taxon>
        <taxon>Dothideomycetes</taxon>
        <taxon>Pleosporomycetidae</taxon>
        <taxon>Venturiales</taxon>
        <taxon>Venturiaceae</taxon>
        <taxon>Venturia</taxon>
    </lineage>
</organism>
<proteinExistence type="inferred from homology"/>
<evidence type="ECO:0000256" key="1">
    <source>
        <dbReference type="ARBA" id="ARBA00003195"/>
    </source>
</evidence>
<dbReference type="InterPro" id="IPR016464">
    <property type="entry name" value="NADH_Ub_cplx-1_asu_su-2"/>
</dbReference>
<comment type="caution">
    <text evidence="11">The sequence shown here is derived from an EMBL/GenBank/DDBJ whole genome shotgun (WGS) entry which is preliminary data.</text>
</comment>
<dbReference type="Gene3D" id="3.40.30.10">
    <property type="entry name" value="Glutaredoxin"/>
    <property type="match status" value="1"/>
</dbReference>
<evidence type="ECO:0000256" key="6">
    <source>
        <dbReference type="ARBA" id="ARBA00022792"/>
    </source>
</evidence>
<evidence type="ECO:0000256" key="8">
    <source>
        <dbReference type="ARBA" id="ARBA00023128"/>
    </source>
</evidence>
<evidence type="ECO:0000256" key="3">
    <source>
        <dbReference type="ARBA" id="ARBA00008939"/>
    </source>
</evidence>
<dbReference type="STRING" id="86259.A0A4Z1NK83"/>
<dbReference type="AlphaFoldDB" id="A0A4Z1NK83"/>
<keyword evidence="6" id="KW-0999">Mitochondrion inner membrane</keyword>
<keyword evidence="9" id="KW-0472">Membrane</keyword>
<sequence>MATKFAFAQGLKELRFHLCQTSEHSAAARQFLLRTYPTMKKHNPETPIMIREALDVTPKVWARYGQSLEEARREESTANRMAEFGKEKMVPLNGMDDKAIETKVTELVKSTMS</sequence>
<reference evidence="11 12" key="1">
    <citation type="submission" date="2019-04" db="EMBL/GenBank/DDBJ databases">
        <title>High contiguity whole genome sequence and gene annotation resource for two Venturia nashicola isolates.</title>
        <authorList>
            <person name="Prokchorchik M."/>
            <person name="Won K."/>
            <person name="Lee Y."/>
            <person name="Choi E.D."/>
            <person name="Segonzac C."/>
            <person name="Sohn K.H."/>
        </authorList>
    </citation>
    <scope>NUCLEOTIDE SEQUENCE [LARGE SCALE GENOMIC DNA]</scope>
    <source>
        <strain evidence="11 12">PRI2</strain>
    </source>
</reference>
<comment type="similarity">
    <text evidence="3">Belongs to the complex I NDUFA2 subunit family.</text>
</comment>
<comment type="subcellular location">
    <subcellularLocation>
        <location evidence="2">Mitochondrion inner membrane</location>
        <topology evidence="2">Peripheral membrane protein</topology>
        <orientation evidence="2">Matrix side</orientation>
    </subcellularLocation>
</comment>
<evidence type="ECO:0000256" key="4">
    <source>
        <dbReference type="ARBA" id="ARBA00022448"/>
    </source>
</evidence>
<protein>
    <submittedName>
        <fullName evidence="11">NADH dehydrogenase alpha subcomplex subunit 2</fullName>
    </submittedName>
</protein>
<evidence type="ECO:0000259" key="10">
    <source>
        <dbReference type="SMART" id="SM00916"/>
    </source>
</evidence>
<gene>
    <name evidence="11" type="ORF">E6O75_ATG09219</name>
</gene>
<evidence type="ECO:0000256" key="9">
    <source>
        <dbReference type="ARBA" id="ARBA00023136"/>
    </source>
</evidence>
<dbReference type="Pfam" id="PF05047">
    <property type="entry name" value="L51_S25_CI-B8"/>
    <property type="match status" value="1"/>
</dbReference>
<keyword evidence="5" id="KW-0679">Respiratory chain</keyword>
<dbReference type="SMART" id="SM00916">
    <property type="entry name" value="L51_S25_CI-B8"/>
    <property type="match status" value="1"/>
</dbReference>
<dbReference type="Proteomes" id="UP000298493">
    <property type="component" value="Unassembled WGS sequence"/>
</dbReference>
<feature type="domain" description="Ribosomal protein/NADH dehydrogenase" evidence="10">
    <location>
        <begin position="20"/>
        <end position="111"/>
    </location>
</feature>
<evidence type="ECO:0000256" key="7">
    <source>
        <dbReference type="ARBA" id="ARBA00022982"/>
    </source>
</evidence>
<dbReference type="InterPro" id="IPR036249">
    <property type="entry name" value="Thioredoxin-like_sf"/>
</dbReference>
<evidence type="ECO:0000256" key="2">
    <source>
        <dbReference type="ARBA" id="ARBA00004443"/>
    </source>
</evidence>
<accession>A0A4Z1NK83</accession>
<keyword evidence="7" id="KW-0249">Electron transport</keyword>
<dbReference type="PANTHER" id="PTHR12878">
    <property type="entry name" value="NADH-UBIQUINONE OXIDOREDUCTASE B8 SUBUNIT"/>
    <property type="match status" value="1"/>
</dbReference>
<dbReference type="PANTHER" id="PTHR12878:SF0">
    <property type="entry name" value="NADH DEHYDROGENASE [UBIQUINONE] 1 ALPHA SUBCOMPLEX SUBUNIT 2"/>
    <property type="match status" value="1"/>
</dbReference>
<dbReference type="PIRSF" id="PIRSF005822">
    <property type="entry name" value="NDUA2"/>
    <property type="match status" value="1"/>
</dbReference>